<protein>
    <recommendedName>
        <fullName evidence="4">Spore coat protein CotO</fullName>
    </recommendedName>
</protein>
<gene>
    <name evidence="2" type="ORF">F7731_06335</name>
</gene>
<dbReference type="RefSeq" id="WP_151533923.1">
    <property type="nucleotide sequence ID" value="NZ_WBOS01000002.1"/>
</dbReference>
<dbReference type="EMBL" id="WBOS01000002">
    <property type="protein sequence ID" value="KAB2337233.1"/>
    <property type="molecule type" value="Genomic_DNA"/>
</dbReference>
<dbReference type="AlphaFoldDB" id="A0A6L3V9L9"/>
<dbReference type="Pfam" id="PF14153">
    <property type="entry name" value="Spore_coat_CotO"/>
    <property type="match status" value="1"/>
</dbReference>
<evidence type="ECO:0008006" key="4">
    <source>
        <dbReference type="Google" id="ProtNLM"/>
    </source>
</evidence>
<evidence type="ECO:0000256" key="1">
    <source>
        <dbReference type="SAM" id="MobiDB-lite"/>
    </source>
</evidence>
<organism evidence="2 3">
    <name type="scientific">Cytobacillus depressus</name>
    <dbReference type="NCBI Taxonomy" id="1602942"/>
    <lineage>
        <taxon>Bacteria</taxon>
        <taxon>Bacillati</taxon>
        <taxon>Bacillota</taxon>
        <taxon>Bacilli</taxon>
        <taxon>Bacillales</taxon>
        <taxon>Bacillaceae</taxon>
        <taxon>Cytobacillus</taxon>
    </lineage>
</organism>
<comment type="caution">
    <text evidence="2">The sequence shown here is derived from an EMBL/GenBank/DDBJ whole genome shotgun (WGS) entry which is preliminary data.</text>
</comment>
<reference evidence="2 3" key="1">
    <citation type="journal article" date="2016" name="Antonie Van Leeuwenhoek">
        <title>Bacillus depressus sp. nov., isolated from soil of a sunflower field.</title>
        <authorList>
            <person name="Wei X."/>
            <person name="Xin D."/>
            <person name="Xin Y."/>
            <person name="Zhang H."/>
            <person name="Wang T."/>
            <person name="Zhang J."/>
        </authorList>
    </citation>
    <scope>NUCLEOTIDE SEQUENCE [LARGE SCALE GENOMIC DNA]</scope>
    <source>
        <strain evidence="2 3">BZ1</strain>
    </source>
</reference>
<keyword evidence="3" id="KW-1185">Reference proteome</keyword>
<name>A0A6L3V9L9_9BACI</name>
<feature type="region of interest" description="Disordered" evidence="1">
    <location>
        <begin position="33"/>
        <end position="56"/>
    </location>
</feature>
<sequence length="195" mass="22551">MQKKKLKDPFFHISQPSGKVQQANMQEFFSTKVAKKQSKAEPEAQMTKEKEIKKETKEEKLEEIKLNDIPENQVIEEIIDSDKATEIIENYEAEKVVEDESPFVSHFKRMPSPSFKRLKSFKEMDTLEKLNYLVEFPKQLPPVPCVFETEGGAFRGILVEKTEDAIKIKSFDGKTNTLKIPSIIEVRMIGLRKNN</sequence>
<evidence type="ECO:0000313" key="3">
    <source>
        <dbReference type="Proteomes" id="UP000481030"/>
    </source>
</evidence>
<dbReference type="OrthoDB" id="2968468at2"/>
<feature type="compositionally biased region" description="Basic and acidic residues" evidence="1">
    <location>
        <begin position="38"/>
        <end position="56"/>
    </location>
</feature>
<evidence type="ECO:0000313" key="2">
    <source>
        <dbReference type="EMBL" id="KAB2337233.1"/>
    </source>
</evidence>
<proteinExistence type="predicted"/>
<dbReference type="Proteomes" id="UP000481030">
    <property type="component" value="Unassembled WGS sequence"/>
</dbReference>
<accession>A0A6L3V9L9</accession>
<dbReference type="InterPro" id="IPR025439">
    <property type="entry name" value="Spore_coat_CotO"/>
</dbReference>